<name>A0A0F9AFF7_9ZZZZ</name>
<evidence type="ECO:0000256" key="1">
    <source>
        <dbReference type="SAM" id="Phobius"/>
    </source>
</evidence>
<protein>
    <submittedName>
        <fullName evidence="2">Uncharacterized protein</fullName>
    </submittedName>
</protein>
<reference evidence="2" key="1">
    <citation type="journal article" date="2015" name="Nature">
        <title>Complex archaea that bridge the gap between prokaryotes and eukaryotes.</title>
        <authorList>
            <person name="Spang A."/>
            <person name="Saw J.H."/>
            <person name="Jorgensen S.L."/>
            <person name="Zaremba-Niedzwiedzka K."/>
            <person name="Martijn J."/>
            <person name="Lind A.E."/>
            <person name="van Eijk R."/>
            <person name="Schleper C."/>
            <person name="Guy L."/>
            <person name="Ettema T.J."/>
        </authorList>
    </citation>
    <scope>NUCLEOTIDE SEQUENCE</scope>
</reference>
<evidence type="ECO:0000313" key="2">
    <source>
        <dbReference type="EMBL" id="KKL08160.1"/>
    </source>
</evidence>
<keyword evidence="1" id="KW-0472">Membrane</keyword>
<dbReference type="AlphaFoldDB" id="A0A0F9AFF7"/>
<organism evidence="2">
    <name type="scientific">marine sediment metagenome</name>
    <dbReference type="NCBI Taxonomy" id="412755"/>
    <lineage>
        <taxon>unclassified sequences</taxon>
        <taxon>metagenomes</taxon>
        <taxon>ecological metagenomes</taxon>
    </lineage>
</organism>
<feature type="non-terminal residue" evidence="2">
    <location>
        <position position="1"/>
    </location>
</feature>
<accession>A0A0F9AFF7</accession>
<sequence length="73" mass="8022">QAVDQNLNENNGSWLAISIITHVFNTTISSIFAYVRGSNNILGRLPTDQADEIKDALYQESIEAQDALIASLE</sequence>
<feature type="transmembrane region" description="Helical" evidence="1">
    <location>
        <begin position="14"/>
        <end position="35"/>
    </location>
</feature>
<dbReference type="EMBL" id="LAZR01042993">
    <property type="protein sequence ID" value="KKL08160.1"/>
    <property type="molecule type" value="Genomic_DNA"/>
</dbReference>
<keyword evidence="1" id="KW-1133">Transmembrane helix</keyword>
<gene>
    <name evidence="2" type="ORF">LCGC14_2578680</name>
</gene>
<comment type="caution">
    <text evidence="2">The sequence shown here is derived from an EMBL/GenBank/DDBJ whole genome shotgun (WGS) entry which is preliminary data.</text>
</comment>
<proteinExistence type="predicted"/>
<keyword evidence="1" id="KW-0812">Transmembrane</keyword>